<reference evidence="4" key="1">
    <citation type="submission" date="2015-02" db="EMBL/GenBank/DDBJ databases">
        <title>Genome sequencing for Strongylocentrotus purpuratus.</title>
        <authorList>
            <person name="Murali S."/>
            <person name="Liu Y."/>
            <person name="Vee V."/>
            <person name="English A."/>
            <person name="Wang M."/>
            <person name="Skinner E."/>
            <person name="Han Y."/>
            <person name="Muzny D.M."/>
            <person name="Worley K.C."/>
            <person name="Gibbs R.A."/>
        </authorList>
    </citation>
    <scope>NUCLEOTIDE SEQUENCE</scope>
</reference>
<dbReference type="SUPFAM" id="SSF56672">
    <property type="entry name" value="DNA/RNA polymerases"/>
    <property type="match status" value="1"/>
</dbReference>
<protein>
    <recommendedName>
        <fullName evidence="2">Reverse transcriptase domain-containing protein</fullName>
    </recommendedName>
</protein>
<organism evidence="3 4">
    <name type="scientific">Strongylocentrotus purpuratus</name>
    <name type="common">Purple sea urchin</name>
    <dbReference type="NCBI Taxonomy" id="7668"/>
    <lineage>
        <taxon>Eukaryota</taxon>
        <taxon>Metazoa</taxon>
        <taxon>Echinodermata</taxon>
        <taxon>Eleutherozoa</taxon>
        <taxon>Echinozoa</taxon>
        <taxon>Echinoidea</taxon>
        <taxon>Euechinoidea</taxon>
        <taxon>Echinacea</taxon>
        <taxon>Camarodonta</taxon>
        <taxon>Echinidea</taxon>
        <taxon>Strongylocentrotidae</taxon>
        <taxon>Strongylocentrotus</taxon>
    </lineage>
</organism>
<accession>A0A7M7NC46</accession>
<keyword evidence="4" id="KW-1185">Reference proteome</keyword>
<evidence type="ECO:0000313" key="3">
    <source>
        <dbReference type="EnsemblMetazoa" id="XP_030834399"/>
    </source>
</evidence>
<dbReference type="KEGG" id="spu:115921248"/>
<dbReference type="Gene3D" id="3.10.10.10">
    <property type="entry name" value="HIV Type 1 Reverse Transcriptase, subunit A, domain 1"/>
    <property type="match status" value="1"/>
</dbReference>
<dbReference type="InterPro" id="IPR043128">
    <property type="entry name" value="Rev_trsase/Diguanyl_cyclase"/>
</dbReference>
<dbReference type="Proteomes" id="UP000007110">
    <property type="component" value="Unassembled WGS sequence"/>
</dbReference>
<dbReference type="CDD" id="cd03714">
    <property type="entry name" value="RT_DIRS1"/>
    <property type="match status" value="1"/>
</dbReference>
<dbReference type="PROSITE" id="PS50878">
    <property type="entry name" value="RT_POL"/>
    <property type="match status" value="1"/>
</dbReference>
<evidence type="ECO:0000313" key="4">
    <source>
        <dbReference type="Proteomes" id="UP000007110"/>
    </source>
</evidence>
<name>A0A7M7NC46_STRPU</name>
<dbReference type="AlphaFoldDB" id="A0A7M7NC46"/>
<evidence type="ECO:0000256" key="1">
    <source>
        <dbReference type="SAM" id="MobiDB-lite"/>
    </source>
</evidence>
<dbReference type="EnsemblMetazoa" id="XM_030978539">
    <property type="protein sequence ID" value="XP_030834399"/>
    <property type="gene ID" value="LOC115921248"/>
</dbReference>
<evidence type="ECO:0000259" key="2">
    <source>
        <dbReference type="PROSITE" id="PS50878"/>
    </source>
</evidence>
<dbReference type="RefSeq" id="XP_030834399.1">
    <property type="nucleotide sequence ID" value="XM_030978539.1"/>
</dbReference>
<dbReference type="PANTHER" id="PTHR33050">
    <property type="entry name" value="REVERSE TRANSCRIPTASE DOMAIN-CONTAINING PROTEIN"/>
    <property type="match status" value="1"/>
</dbReference>
<dbReference type="InterPro" id="IPR000477">
    <property type="entry name" value="RT_dom"/>
</dbReference>
<reference evidence="3" key="2">
    <citation type="submission" date="2021-01" db="UniProtKB">
        <authorList>
            <consortium name="EnsemblMetazoa"/>
        </authorList>
    </citation>
    <scope>IDENTIFICATION</scope>
</reference>
<feature type="region of interest" description="Disordered" evidence="1">
    <location>
        <begin position="374"/>
        <end position="395"/>
    </location>
</feature>
<feature type="domain" description="Reverse transcriptase" evidence="2">
    <location>
        <begin position="1"/>
        <end position="204"/>
    </location>
</feature>
<dbReference type="Gene3D" id="3.30.70.270">
    <property type="match status" value="1"/>
</dbReference>
<dbReference type="InterPro" id="IPR052055">
    <property type="entry name" value="Hepadnavirus_pol/RT"/>
</dbReference>
<dbReference type="PANTHER" id="PTHR33050:SF8">
    <property type="entry name" value="REVERSE TRANSCRIPTASE DOMAIN-CONTAINING PROTEIN"/>
    <property type="match status" value="1"/>
</dbReference>
<dbReference type="OrthoDB" id="10064489at2759"/>
<dbReference type="Pfam" id="PF00078">
    <property type="entry name" value="RVT_1"/>
    <property type="match status" value="1"/>
</dbReference>
<proteinExistence type="predicted"/>
<dbReference type="InParanoid" id="A0A7M7NC46"/>
<dbReference type="InterPro" id="IPR043502">
    <property type="entry name" value="DNA/RNA_pol_sf"/>
</dbReference>
<sequence length="449" mass="50273">MGVGDGSASRGCLPGVRTDGEGRILPGLVPKRIEGEYRLIHHLSSPKGSSVNDCIDREEFTVRYSDFDEAVKLVVALGRNAFMGKSDIKSAFRLLPVNPADFDLLGMCFDGQFYFDRCMPMGCSVSCAVFERFSSFLQACCRRIASSQGILHYLDDFFFVGRAADECAHLMRCSRAMCDRFGIPIADEKTEGPVQVITYLGLEIDSTELQVRVPKEKLRVLLSMLDDFASKSKLTLRQLQSLTGSLNFVCKAIGPGRAFLRRLIDLTRGVHKAHHRIRISKGAKADLLAWREFLLHFNGTVCFGDSVWRRNDFFQFYTDAAGSIGFGIYFESRWAQARWPEEPLHSHSPLDCVPSLRYGTQWCTGQIFLQQNGGKETSASQFESRGWGRGASSDGFEGLRQQLSPRSRLAHASDSSTKDVYGSFYYVYGSTMSWRRPCTDPIRNIHASG</sequence>
<feature type="compositionally biased region" description="Polar residues" evidence="1">
    <location>
        <begin position="374"/>
        <end position="383"/>
    </location>
</feature>
<dbReference type="GeneID" id="115921248"/>
<dbReference type="OMA" id="AHHRIRI"/>